<proteinExistence type="inferred from homology"/>
<dbReference type="RefSeq" id="XP_013277765.1">
    <property type="nucleotide sequence ID" value="XM_013422311.1"/>
</dbReference>
<gene>
    <name evidence="3" type="ORF">Z518_01713</name>
</gene>
<organism evidence="3 4">
    <name type="scientific">Rhinocladiella mackenziei CBS 650.93</name>
    <dbReference type="NCBI Taxonomy" id="1442369"/>
    <lineage>
        <taxon>Eukaryota</taxon>
        <taxon>Fungi</taxon>
        <taxon>Dikarya</taxon>
        <taxon>Ascomycota</taxon>
        <taxon>Pezizomycotina</taxon>
        <taxon>Eurotiomycetes</taxon>
        <taxon>Chaetothyriomycetidae</taxon>
        <taxon>Chaetothyriales</taxon>
        <taxon>Herpotrichiellaceae</taxon>
        <taxon>Rhinocladiella</taxon>
    </lineage>
</organism>
<evidence type="ECO:0000256" key="1">
    <source>
        <dbReference type="ARBA" id="ARBA00010954"/>
    </source>
</evidence>
<dbReference type="VEuPathDB" id="FungiDB:Z518_01713"/>
<dbReference type="GO" id="GO:0010737">
    <property type="term" value="P:protein kinase A signaling"/>
    <property type="evidence" value="ECO:0007669"/>
    <property type="project" value="TreeGrafter"/>
</dbReference>
<dbReference type="PANTHER" id="PTHR12832">
    <property type="entry name" value="TESTIS-SPECIFIC PROTEIN PBS13 T-COMPLEX 11"/>
    <property type="match status" value="1"/>
</dbReference>
<dbReference type="AlphaFoldDB" id="A0A0D2IX90"/>
<feature type="region of interest" description="Disordered" evidence="2">
    <location>
        <begin position="598"/>
        <end position="623"/>
    </location>
</feature>
<comment type="similarity">
    <text evidence="1">Belongs to the TCP11 family.</text>
</comment>
<dbReference type="Pfam" id="PF05794">
    <property type="entry name" value="Tcp11"/>
    <property type="match status" value="1"/>
</dbReference>
<dbReference type="InterPro" id="IPR008862">
    <property type="entry name" value="Tcp11"/>
</dbReference>
<evidence type="ECO:0000256" key="2">
    <source>
        <dbReference type="SAM" id="MobiDB-lite"/>
    </source>
</evidence>
<dbReference type="PANTHER" id="PTHR12832:SF11">
    <property type="entry name" value="LD23868P"/>
    <property type="match status" value="1"/>
</dbReference>
<feature type="compositionally biased region" description="Basic and acidic residues" evidence="2">
    <location>
        <begin position="598"/>
        <end position="607"/>
    </location>
</feature>
<dbReference type="OrthoDB" id="276323at2759"/>
<dbReference type="EMBL" id="KN847475">
    <property type="protein sequence ID" value="KIX10629.1"/>
    <property type="molecule type" value="Genomic_DNA"/>
</dbReference>
<accession>A0A0D2IX90</accession>
<dbReference type="GeneID" id="25289784"/>
<feature type="region of interest" description="Disordered" evidence="2">
    <location>
        <begin position="1"/>
        <end position="66"/>
    </location>
</feature>
<sequence length="623" mass="70711">MEPSTYSTRDVPPQVDSQSEESHSYVRRRESPSGQSCYQDAQETSQGDGLDPPTTPSPSISYGGVQGWQESLSGKMAIPPCTSKEDVDALLTATALPPVTKESLEELDLMWIQSNINLRVDINYDHDLHFMPVSGRKGDQKRQEARKYWLSLEAELRIRYRHAVLVSCAECEEISSALSPHSIRPLFFGPRLPQMVFKLKELLIILVPDRDQDQIAQYLDVSLLLQEASHGLLDVVRLARWLCELLTSHCAPMRDESAQEMAEQVRVGTETGDLHALVAGVEKLFAFLEAMKLDVANHQIRSLRYQLIDDTVAFQKDYFRTRINNGKLDVKPCRQWYASAVAKHRDCQRSGETRKTASLGSLIHGLIDYCLSANLDVPATLHHDKTRLRTMRDELQDILHLNICLSIFDQLIRHLLGPERHSSAMHSTLQTRIIEMKLILQSRIMDLTDGNTGPNLTVPDIWLQHGSAIALELTRAAYHVYKRAEFSLPDAEVAKTTLHLMSEFESERHHGSRARALASELEQAAHEYASTFQGMSTLAISEAQKQWYQLRQQRQPWRNTPDLDDMARRLAHIAVIHWMVWADLVYSEHAVEHDTTFEHEHGAETDSIRFSGGRENTGISMNV</sequence>
<reference evidence="3 4" key="1">
    <citation type="submission" date="2015-01" db="EMBL/GenBank/DDBJ databases">
        <title>The Genome Sequence of Rhinocladiella mackenzie CBS 650.93.</title>
        <authorList>
            <consortium name="The Broad Institute Genomics Platform"/>
            <person name="Cuomo C."/>
            <person name="de Hoog S."/>
            <person name="Gorbushina A."/>
            <person name="Stielow B."/>
            <person name="Teixiera M."/>
            <person name="Abouelleil A."/>
            <person name="Chapman S.B."/>
            <person name="Priest M."/>
            <person name="Young S.K."/>
            <person name="Wortman J."/>
            <person name="Nusbaum C."/>
            <person name="Birren B."/>
        </authorList>
    </citation>
    <scope>NUCLEOTIDE SEQUENCE [LARGE SCALE GENOMIC DNA]</scope>
    <source>
        <strain evidence="3 4">CBS 650.93</strain>
    </source>
</reference>
<protein>
    <recommendedName>
        <fullName evidence="5">cAMP-mediated signaling protein Sok1</fullName>
    </recommendedName>
</protein>
<dbReference type="Proteomes" id="UP000053617">
    <property type="component" value="Unassembled WGS sequence"/>
</dbReference>
<name>A0A0D2IX90_9EURO</name>
<feature type="compositionally biased region" description="Basic and acidic residues" evidence="2">
    <location>
        <begin position="20"/>
        <end position="31"/>
    </location>
</feature>
<evidence type="ECO:0008006" key="5">
    <source>
        <dbReference type="Google" id="ProtNLM"/>
    </source>
</evidence>
<evidence type="ECO:0000313" key="4">
    <source>
        <dbReference type="Proteomes" id="UP000053617"/>
    </source>
</evidence>
<dbReference type="HOGENOM" id="CLU_016970_2_1_1"/>
<keyword evidence="4" id="KW-1185">Reference proteome</keyword>
<evidence type="ECO:0000313" key="3">
    <source>
        <dbReference type="EMBL" id="KIX10629.1"/>
    </source>
</evidence>
<feature type="compositionally biased region" description="Polar residues" evidence="2">
    <location>
        <begin position="32"/>
        <end position="47"/>
    </location>
</feature>